<dbReference type="SUPFAM" id="SSF53756">
    <property type="entry name" value="UDP-Glycosyltransferase/glycogen phosphorylase"/>
    <property type="match status" value="1"/>
</dbReference>
<evidence type="ECO:0000313" key="1">
    <source>
        <dbReference type="EMBL" id="TWT78408.1"/>
    </source>
</evidence>
<protein>
    <recommendedName>
        <fullName evidence="3">Glycosyl transferases group 1</fullName>
    </recommendedName>
</protein>
<evidence type="ECO:0008006" key="3">
    <source>
        <dbReference type="Google" id="ProtNLM"/>
    </source>
</evidence>
<dbReference type="OrthoDB" id="9816564at2"/>
<dbReference type="Proteomes" id="UP000318478">
    <property type="component" value="Unassembled WGS sequence"/>
</dbReference>
<gene>
    <name evidence="1" type="ORF">Pla123a_11990</name>
</gene>
<organism evidence="1 2">
    <name type="scientific">Posidoniimonas polymericola</name>
    <dbReference type="NCBI Taxonomy" id="2528002"/>
    <lineage>
        <taxon>Bacteria</taxon>
        <taxon>Pseudomonadati</taxon>
        <taxon>Planctomycetota</taxon>
        <taxon>Planctomycetia</taxon>
        <taxon>Pirellulales</taxon>
        <taxon>Lacipirellulaceae</taxon>
        <taxon>Posidoniimonas</taxon>
    </lineage>
</organism>
<dbReference type="AlphaFoldDB" id="A0A5C5YTX1"/>
<sequence length="376" mass="42116">MTSPQEWGHIKVSKHHYAEELVQAGHSVHFLNPPCDEKLAGGVRCRVLADYGPGRLTVIDWNRRTPIALRYKAMPIYRRLIQHEARRIRQEIDSSLDLLWAFDPNTFPDLSVFKAAHTLFMPVDPLSSDQQVRCGLSADLVVSVTPSILEQFDSPAFEGRKLLVGHGLCREFEAEARRPPSAATAGSPVRAGFFGNLDRPKVFDYGMFSSIVESHPQVEFHFWGPSSLNGEFQKTLADRPNVFPHGCVDKAALASQIRPIDVFLLIYGRNEHLFDRSNAHKILEYLCTGKVIVSSTIEAYEGRLDLLRAPRSGDDTELPLLFAQTVEELDSANSLKLARRRKAYALDHTYRAQLTKIEAALEKIASDAPLSEGATR</sequence>
<dbReference type="Gene3D" id="3.40.50.2000">
    <property type="entry name" value="Glycogen Phosphorylase B"/>
    <property type="match status" value="1"/>
</dbReference>
<dbReference type="RefSeq" id="WP_146584844.1">
    <property type="nucleotide sequence ID" value="NZ_SJPO01000002.1"/>
</dbReference>
<name>A0A5C5YTX1_9BACT</name>
<keyword evidence="2" id="KW-1185">Reference proteome</keyword>
<evidence type="ECO:0000313" key="2">
    <source>
        <dbReference type="Proteomes" id="UP000318478"/>
    </source>
</evidence>
<proteinExistence type="predicted"/>
<accession>A0A5C5YTX1</accession>
<comment type="caution">
    <text evidence="1">The sequence shown here is derived from an EMBL/GenBank/DDBJ whole genome shotgun (WGS) entry which is preliminary data.</text>
</comment>
<dbReference type="EMBL" id="SJPO01000002">
    <property type="protein sequence ID" value="TWT78408.1"/>
    <property type="molecule type" value="Genomic_DNA"/>
</dbReference>
<reference evidence="1 2" key="1">
    <citation type="submission" date="2019-02" db="EMBL/GenBank/DDBJ databases">
        <title>Deep-cultivation of Planctomycetes and their phenomic and genomic characterization uncovers novel biology.</title>
        <authorList>
            <person name="Wiegand S."/>
            <person name="Jogler M."/>
            <person name="Boedeker C."/>
            <person name="Pinto D."/>
            <person name="Vollmers J."/>
            <person name="Rivas-Marin E."/>
            <person name="Kohn T."/>
            <person name="Peeters S.H."/>
            <person name="Heuer A."/>
            <person name="Rast P."/>
            <person name="Oberbeckmann S."/>
            <person name="Bunk B."/>
            <person name="Jeske O."/>
            <person name="Meyerdierks A."/>
            <person name="Storesund J.E."/>
            <person name="Kallscheuer N."/>
            <person name="Luecker S."/>
            <person name="Lage O.M."/>
            <person name="Pohl T."/>
            <person name="Merkel B.J."/>
            <person name="Hornburger P."/>
            <person name="Mueller R.-W."/>
            <person name="Bruemmer F."/>
            <person name="Labrenz M."/>
            <person name="Spormann A.M."/>
            <person name="Op Den Camp H."/>
            <person name="Overmann J."/>
            <person name="Amann R."/>
            <person name="Jetten M.S.M."/>
            <person name="Mascher T."/>
            <person name="Medema M.H."/>
            <person name="Devos D.P."/>
            <person name="Kaster A.-K."/>
            <person name="Ovreas L."/>
            <person name="Rohde M."/>
            <person name="Galperin M.Y."/>
            <person name="Jogler C."/>
        </authorList>
    </citation>
    <scope>NUCLEOTIDE SEQUENCE [LARGE SCALE GENOMIC DNA]</scope>
    <source>
        <strain evidence="1 2">Pla123a</strain>
    </source>
</reference>